<keyword evidence="3 7" id="KW-0238">DNA-binding</keyword>
<dbReference type="InterPro" id="IPR011006">
    <property type="entry name" value="CheY-like_superfamily"/>
</dbReference>
<gene>
    <name evidence="10" type="ORF">GCM10010405_07850</name>
</gene>
<dbReference type="Gene3D" id="1.10.10.10">
    <property type="entry name" value="Winged helix-like DNA-binding domain superfamily/Winged helix DNA-binding domain"/>
    <property type="match status" value="1"/>
</dbReference>
<evidence type="ECO:0000256" key="3">
    <source>
        <dbReference type="ARBA" id="ARBA00023125"/>
    </source>
</evidence>
<dbReference type="SMART" id="SM00448">
    <property type="entry name" value="REC"/>
    <property type="match status" value="1"/>
</dbReference>
<dbReference type="InterPro" id="IPR039420">
    <property type="entry name" value="WalR-like"/>
</dbReference>
<feature type="domain" description="OmpR/PhoB-type" evidence="9">
    <location>
        <begin position="124"/>
        <end position="224"/>
    </location>
</feature>
<accession>A0ABN3JG88</accession>
<evidence type="ECO:0000256" key="5">
    <source>
        <dbReference type="ARBA" id="ARBA00041201"/>
    </source>
</evidence>
<dbReference type="SUPFAM" id="SSF52172">
    <property type="entry name" value="CheY-like"/>
    <property type="match status" value="1"/>
</dbReference>
<evidence type="ECO:0000256" key="7">
    <source>
        <dbReference type="PROSITE-ProRule" id="PRU01091"/>
    </source>
</evidence>
<dbReference type="Pfam" id="PF00486">
    <property type="entry name" value="Trans_reg_C"/>
    <property type="match status" value="1"/>
</dbReference>
<dbReference type="PROSITE" id="PS50110">
    <property type="entry name" value="RESPONSE_REGULATORY"/>
    <property type="match status" value="1"/>
</dbReference>
<dbReference type="InterPro" id="IPR036388">
    <property type="entry name" value="WH-like_DNA-bd_sf"/>
</dbReference>
<dbReference type="Proteomes" id="UP001501638">
    <property type="component" value="Unassembled WGS sequence"/>
</dbReference>
<evidence type="ECO:0000259" key="9">
    <source>
        <dbReference type="PROSITE" id="PS51755"/>
    </source>
</evidence>
<evidence type="ECO:0000256" key="1">
    <source>
        <dbReference type="ARBA" id="ARBA00022553"/>
    </source>
</evidence>
<evidence type="ECO:0000313" key="10">
    <source>
        <dbReference type="EMBL" id="GAA2427685.1"/>
    </source>
</evidence>
<keyword evidence="2" id="KW-0805">Transcription regulation</keyword>
<dbReference type="SMART" id="SM00862">
    <property type="entry name" value="Trans_reg_C"/>
    <property type="match status" value="1"/>
</dbReference>
<keyword evidence="4" id="KW-0804">Transcription</keyword>
<dbReference type="InterPro" id="IPR001867">
    <property type="entry name" value="OmpR/PhoB-type_DNA-bd"/>
</dbReference>
<dbReference type="Pfam" id="PF00072">
    <property type="entry name" value="Response_reg"/>
    <property type="match status" value="1"/>
</dbReference>
<evidence type="ECO:0000256" key="4">
    <source>
        <dbReference type="ARBA" id="ARBA00023163"/>
    </source>
</evidence>
<evidence type="ECO:0000259" key="8">
    <source>
        <dbReference type="PROSITE" id="PS50110"/>
    </source>
</evidence>
<dbReference type="PROSITE" id="PS51755">
    <property type="entry name" value="OMPR_PHOB"/>
    <property type="match status" value="1"/>
</dbReference>
<reference evidence="10 11" key="1">
    <citation type="journal article" date="2019" name="Int. J. Syst. Evol. Microbiol.">
        <title>The Global Catalogue of Microorganisms (GCM) 10K type strain sequencing project: providing services to taxonomists for standard genome sequencing and annotation.</title>
        <authorList>
            <consortium name="The Broad Institute Genomics Platform"/>
            <consortium name="The Broad Institute Genome Sequencing Center for Infectious Disease"/>
            <person name="Wu L."/>
            <person name="Ma J."/>
        </authorList>
    </citation>
    <scope>NUCLEOTIDE SEQUENCE [LARGE SCALE GENOMIC DNA]</scope>
    <source>
        <strain evidence="10 11">JCM 6305</strain>
    </source>
</reference>
<organism evidence="10 11">
    <name type="scientific">Streptomyces macrosporus</name>
    <dbReference type="NCBI Taxonomy" id="44032"/>
    <lineage>
        <taxon>Bacteria</taxon>
        <taxon>Bacillati</taxon>
        <taxon>Actinomycetota</taxon>
        <taxon>Actinomycetes</taxon>
        <taxon>Kitasatosporales</taxon>
        <taxon>Streptomycetaceae</taxon>
        <taxon>Streptomyces</taxon>
    </lineage>
</organism>
<dbReference type="Gene3D" id="3.40.50.2300">
    <property type="match status" value="1"/>
</dbReference>
<evidence type="ECO:0000256" key="2">
    <source>
        <dbReference type="ARBA" id="ARBA00023015"/>
    </source>
</evidence>
<sequence length="225" mass="24981">MHVLVVEDEAEVAESLMRGLRRHGYDATGVGTGARALEAYDSADLVLLDLELPDIDGLEVCRRIRAASDMPIIAFTDRATELDRILGLQAGSDDCLGKPFGFRELMARIDAVMRRVRPQQRTVERLISHGPLQIDAATREVRLDGKLIEVTRKEFDLLYHLASRPGMVIPRQQLMAEIWGDPVSPTLGTQASRTIDTHVSTLRSKLGARSWILTVRGVGFRFGHG</sequence>
<protein>
    <recommendedName>
        <fullName evidence="5">Sensory transduction protein RegX3</fullName>
    </recommendedName>
</protein>
<evidence type="ECO:0000313" key="11">
    <source>
        <dbReference type="Proteomes" id="UP001501638"/>
    </source>
</evidence>
<dbReference type="RefSeq" id="WP_344320618.1">
    <property type="nucleotide sequence ID" value="NZ_BAAASZ010000006.1"/>
</dbReference>
<dbReference type="Gene3D" id="6.10.250.690">
    <property type="match status" value="1"/>
</dbReference>
<feature type="modified residue" description="4-aspartylphosphate" evidence="6">
    <location>
        <position position="49"/>
    </location>
</feature>
<feature type="domain" description="Response regulatory" evidence="8">
    <location>
        <begin position="2"/>
        <end position="113"/>
    </location>
</feature>
<feature type="DNA-binding region" description="OmpR/PhoB-type" evidence="7">
    <location>
        <begin position="124"/>
        <end position="224"/>
    </location>
</feature>
<dbReference type="InterPro" id="IPR001789">
    <property type="entry name" value="Sig_transdc_resp-reg_receiver"/>
</dbReference>
<keyword evidence="1 6" id="KW-0597">Phosphoprotein</keyword>
<proteinExistence type="predicted"/>
<dbReference type="PANTHER" id="PTHR48111:SF72">
    <property type="entry name" value="SENSORY TRANSDUCTION PROTEIN REGX3"/>
    <property type="match status" value="1"/>
</dbReference>
<dbReference type="PANTHER" id="PTHR48111">
    <property type="entry name" value="REGULATOR OF RPOS"/>
    <property type="match status" value="1"/>
</dbReference>
<dbReference type="CDD" id="cd00383">
    <property type="entry name" value="trans_reg_C"/>
    <property type="match status" value="1"/>
</dbReference>
<dbReference type="EMBL" id="BAAASZ010000006">
    <property type="protein sequence ID" value="GAA2427685.1"/>
    <property type="molecule type" value="Genomic_DNA"/>
</dbReference>
<evidence type="ECO:0000256" key="6">
    <source>
        <dbReference type="PROSITE-ProRule" id="PRU00169"/>
    </source>
</evidence>
<keyword evidence="11" id="KW-1185">Reference proteome</keyword>
<name>A0ABN3JG88_9ACTN</name>
<comment type="caution">
    <text evidence="10">The sequence shown here is derived from an EMBL/GenBank/DDBJ whole genome shotgun (WGS) entry which is preliminary data.</text>
</comment>